<accession>A0A6J5T3Y9</accession>
<dbReference type="InterPro" id="IPR020287">
    <property type="entry name" value="Tail_sheath_C"/>
</dbReference>
<dbReference type="PANTHER" id="PTHR35861">
    <property type="match status" value="1"/>
</dbReference>
<dbReference type="InterPro" id="IPR052042">
    <property type="entry name" value="Tail_sheath_structural"/>
</dbReference>
<evidence type="ECO:0000256" key="7">
    <source>
        <dbReference type="ARBA" id="ARBA00023296"/>
    </source>
</evidence>
<dbReference type="PANTHER" id="PTHR35861:SF1">
    <property type="entry name" value="PHAGE TAIL SHEATH PROTEIN"/>
    <property type="match status" value="1"/>
</dbReference>
<dbReference type="Pfam" id="PF17482">
    <property type="entry name" value="Phage_sheath_1C"/>
    <property type="match status" value="1"/>
</dbReference>
<keyword evidence="5" id="KW-0946">Virion</keyword>
<organism evidence="9">
    <name type="scientific">uncultured Caudovirales phage</name>
    <dbReference type="NCBI Taxonomy" id="2100421"/>
    <lineage>
        <taxon>Viruses</taxon>
        <taxon>Duplodnaviria</taxon>
        <taxon>Heunggongvirae</taxon>
        <taxon>Uroviricota</taxon>
        <taxon>Caudoviricetes</taxon>
        <taxon>Peduoviridae</taxon>
        <taxon>Maltschvirus</taxon>
        <taxon>Maltschvirus maltsch</taxon>
    </lineage>
</organism>
<evidence type="ECO:0000256" key="2">
    <source>
        <dbReference type="ARBA" id="ARBA00022595"/>
    </source>
</evidence>
<evidence type="ECO:0000256" key="1">
    <source>
        <dbReference type="ARBA" id="ARBA00008005"/>
    </source>
</evidence>
<keyword evidence="3" id="KW-1227">Viral tail protein</keyword>
<reference evidence="9" key="1">
    <citation type="submission" date="2020-05" db="EMBL/GenBank/DDBJ databases">
        <authorList>
            <person name="Chiriac C."/>
            <person name="Salcher M."/>
            <person name="Ghai R."/>
            <person name="Kavagutti S V."/>
        </authorList>
    </citation>
    <scope>NUCLEOTIDE SEQUENCE</scope>
</reference>
<feature type="domain" description="Tail sheath protein C-terminal" evidence="8">
    <location>
        <begin position="1027"/>
        <end position="1125"/>
    </location>
</feature>
<name>A0A6J5T3Y9_9CAUD</name>
<evidence type="ECO:0000256" key="6">
    <source>
        <dbReference type="ARBA" id="ARBA00023009"/>
    </source>
</evidence>
<dbReference type="EMBL" id="LR797503">
    <property type="protein sequence ID" value="CAB4221297.1"/>
    <property type="molecule type" value="Genomic_DNA"/>
</dbReference>
<evidence type="ECO:0000256" key="4">
    <source>
        <dbReference type="ARBA" id="ARBA00022766"/>
    </source>
</evidence>
<gene>
    <name evidence="9" type="ORF">UFOVP1636_235</name>
</gene>
<keyword evidence="4" id="KW-1242">Viral contractile tail ejection system</keyword>
<comment type="similarity">
    <text evidence="1">Belongs to the myoviridae tail sheath protein family.</text>
</comment>
<proteinExistence type="inferred from homology"/>
<protein>
    <submittedName>
        <fullName evidence="9">Phage tail sheath C-terminal domain containing protein</fullName>
    </submittedName>
</protein>
<dbReference type="GO" id="GO:0099000">
    <property type="term" value="P:symbiont genome ejection through host cell envelope, contractile tail mechanism"/>
    <property type="evidence" value="ECO:0007669"/>
    <property type="project" value="UniProtKB-KW"/>
</dbReference>
<keyword evidence="6" id="KW-1171">Viral genome ejection through host cell envelope</keyword>
<sequence length="1135" mass="120987">MALVSPGLEISIIDESAYLPTGVGTIPFVVFATAENKTLSGKIAPGTLKSNAGKLYGISSQRELANTFGYPIFRRSTADTALHGHELNEYGVMAAYSAMGLGNRVWAMRADIDLNSLVGTSIRPQGESADGTVWLDTSTSNFGIWEYVADNDTFEVKTPILITSSTQTVSASIVPKPSIGTIGSYAVDVFSNNNYIFYKGADNTWKQVGSSAWADTVPAVTSTTSTVDIPKGSRVKINYDGNGDEIVFNAHITTMSSLRDFINSEVLTWSGNTSITANLVSGRLALYAKVGTTAGATANDGNSVGVITIDDSTIANVDATQLVVGVRYKILTPGAQDWTVCGASDSAASTEFVATNVGTDDEAIAQPLVLNNLSSIGIDSHTYGRATIEYATFAQVPEWTVFDPIARPSKSVWIKTSQQGNGANFTIKKYSSASESWKSVIAPLQPSAYSVLATLDRIGGGVNIAAGTFFVKTDSQNNGLGSFTIYTLSKKGATKVTGSTIPGALSFTSGHTFDMIVSVTGSETPSTYSCTLPGASPSDFVASILAAGNDDVSATVEANGAISITHRAGGIISLVNTTGGGNPITTAGFTTSTEGVVSNIVSSTINLTNWRPAVYTFSSTEPSTAPANGTYWYYDDATAVDIMICGSDGWKGYQNVSRDGRGYDLTATDPNGVIVTPSKPTSQSNNSGLAPGDLWLDTGDLENYPKLNRYNGSTWVAIDKTDHTSSNGIIFGDARWDDAGTADTVTGTLPTTKSLLTSNYTDLDAPDYRLYPRGTLLFNTRRGGYIVKKFVQDYFNTNSFNVTEGDLPDVTSTWVSQINLNEDGSPMMGHKAQRSVVVAALKAAVDGSNDLREEAYGYNLLTCPGYPELIVNLVSLNNDRANTGFVIGDTPMTLAANLNDITKYDAAQTTADPYLGVYYPSALSTDLSGNEIAVPASHMMLRTFLHSDNLSYQWFAPAGTRRGLVDNVTAIGYLDATSGLFIRAGISTQLRDTLYEKRLNPITQLQGAGIVAYGQKTRAPSVGGGGSAMDRVNVARLVNYLRTVLRGVANSFLFEPNDKIVRDQVKQLVESVLNDLIGKRGLYDYLVVCDTSNNTADRIARNELYVDVAIEPMKDVEFIYIPIRLKNPGSISGLK</sequence>
<evidence type="ECO:0000259" key="8">
    <source>
        <dbReference type="Pfam" id="PF17482"/>
    </source>
</evidence>
<evidence type="ECO:0000256" key="5">
    <source>
        <dbReference type="ARBA" id="ARBA00023003"/>
    </source>
</evidence>
<keyword evidence="7" id="KW-1160">Virus entry into host cell</keyword>
<keyword evidence="2" id="KW-1162">Viral penetration into host cytoplasm</keyword>
<keyword evidence="5" id="KW-1229">Viral tail sheath protein</keyword>
<evidence type="ECO:0000256" key="3">
    <source>
        <dbReference type="ARBA" id="ARBA00022732"/>
    </source>
</evidence>
<dbReference type="GO" id="GO:0098027">
    <property type="term" value="C:virus tail, sheath"/>
    <property type="evidence" value="ECO:0007669"/>
    <property type="project" value="UniProtKB-KW"/>
</dbReference>
<evidence type="ECO:0000313" key="9">
    <source>
        <dbReference type="EMBL" id="CAB4221297.1"/>
    </source>
</evidence>
<dbReference type="Gene3D" id="3.40.50.11780">
    <property type="match status" value="1"/>
</dbReference>